<evidence type="ECO:0000256" key="4">
    <source>
        <dbReference type="ARBA" id="ARBA00022825"/>
    </source>
</evidence>
<keyword evidence="8" id="KW-1185">Reference proteome</keyword>
<feature type="domain" description="Peptidase S8/S53" evidence="6">
    <location>
        <begin position="19"/>
        <end position="243"/>
    </location>
</feature>
<dbReference type="InterPro" id="IPR000209">
    <property type="entry name" value="Peptidase_S8/S53_dom"/>
</dbReference>
<dbReference type="Pfam" id="PF00082">
    <property type="entry name" value="Peptidase_S8"/>
    <property type="match status" value="1"/>
</dbReference>
<evidence type="ECO:0000259" key="6">
    <source>
        <dbReference type="Pfam" id="PF00082"/>
    </source>
</evidence>
<protein>
    <submittedName>
        <fullName evidence="7">S8 family serine peptidase</fullName>
    </submittedName>
</protein>
<dbReference type="PANTHER" id="PTHR43806">
    <property type="entry name" value="PEPTIDASE S8"/>
    <property type="match status" value="1"/>
</dbReference>
<gene>
    <name evidence="7" type="ORF">G9H71_10015</name>
</gene>
<dbReference type="InterPro" id="IPR015500">
    <property type="entry name" value="Peptidase_S8_subtilisin-rel"/>
</dbReference>
<feature type="active site" description="Charge relay system" evidence="5">
    <location>
        <position position="213"/>
    </location>
</feature>
<evidence type="ECO:0000256" key="1">
    <source>
        <dbReference type="ARBA" id="ARBA00011073"/>
    </source>
</evidence>
<evidence type="ECO:0000256" key="5">
    <source>
        <dbReference type="PROSITE-ProRule" id="PRU01240"/>
    </source>
</evidence>
<dbReference type="PANTHER" id="PTHR43806:SF11">
    <property type="entry name" value="CEREVISIN-RELATED"/>
    <property type="match status" value="1"/>
</dbReference>
<dbReference type="InterPro" id="IPR050131">
    <property type="entry name" value="Peptidase_S8_subtilisin-like"/>
</dbReference>
<comment type="similarity">
    <text evidence="1 5">Belongs to the peptidase S8 family.</text>
</comment>
<evidence type="ECO:0000256" key="2">
    <source>
        <dbReference type="ARBA" id="ARBA00022670"/>
    </source>
</evidence>
<evidence type="ECO:0000256" key="3">
    <source>
        <dbReference type="ARBA" id="ARBA00022801"/>
    </source>
</evidence>
<keyword evidence="4 5" id="KW-0720">Serine protease</keyword>
<dbReference type="Proteomes" id="UP000800981">
    <property type="component" value="Unassembled WGS sequence"/>
</dbReference>
<evidence type="ECO:0000313" key="8">
    <source>
        <dbReference type="Proteomes" id="UP000800981"/>
    </source>
</evidence>
<sequence>MRVPDVGVTREWAFAGATGRGVDVAVVDSGIDAAHPAVGEVAGGAALRWDRERQEIESVEGPHEDLFGHGTACAGIIRKAAPECRLLSVRVLGERLSGKGLVFAEGIRWAVRSGARVVNLSMSTGNEDLHSLLHDVADEAYFAGTVLVCAVNNVRAASYPSQYASVISVAANDATGPFDIDCNPHPPVEFGAPGIDLEVAWLGGGTIVATGNSFAAPHVAGLVARLLSKHPDLVPAEVKSVLRAVSRNALPVSAG</sequence>
<dbReference type="RefSeq" id="WP_166281324.1">
    <property type="nucleotide sequence ID" value="NZ_JAANNP010000004.1"/>
</dbReference>
<keyword evidence="2 5" id="KW-0645">Protease</keyword>
<dbReference type="InterPro" id="IPR036852">
    <property type="entry name" value="Peptidase_S8/S53_dom_sf"/>
</dbReference>
<dbReference type="SUPFAM" id="SSF52743">
    <property type="entry name" value="Subtilisin-like"/>
    <property type="match status" value="1"/>
</dbReference>
<dbReference type="PRINTS" id="PR00723">
    <property type="entry name" value="SUBTILISIN"/>
</dbReference>
<organism evidence="7 8">
    <name type="scientific">Motilibacter deserti</name>
    <dbReference type="NCBI Taxonomy" id="2714956"/>
    <lineage>
        <taxon>Bacteria</taxon>
        <taxon>Bacillati</taxon>
        <taxon>Actinomycetota</taxon>
        <taxon>Actinomycetes</taxon>
        <taxon>Motilibacterales</taxon>
        <taxon>Motilibacteraceae</taxon>
        <taxon>Motilibacter</taxon>
    </lineage>
</organism>
<dbReference type="Gene3D" id="3.40.50.200">
    <property type="entry name" value="Peptidase S8/S53 domain"/>
    <property type="match status" value="1"/>
</dbReference>
<dbReference type="PROSITE" id="PS00136">
    <property type="entry name" value="SUBTILASE_ASP"/>
    <property type="match status" value="1"/>
</dbReference>
<comment type="caution">
    <text evidence="7">The sequence shown here is derived from an EMBL/GenBank/DDBJ whole genome shotgun (WGS) entry which is preliminary data.</text>
</comment>
<feature type="active site" description="Charge relay system" evidence="5">
    <location>
        <position position="69"/>
    </location>
</feature>
<proteinExistence type="inferred from homology"/>
<accession>A0ABX0GWP3</accession>
<name>A0ABX0GWP3_9ACTN</name>
<dbReference type="EMBL" id="JAANNP010000004">
    <property type="protein sequence ID" value="NHC14116.1"/>
    <property type="molecule type" value="Genomic_DNA"/>
</dbReference>
<keyword evidence="3 5" id="KW-0378">Hydrolase</keyword>
<reference evidence="7 8" key="1">
    <citation type="submission" date="2020-03" db="EMBL/GenBank/DDBJ databases">
        <title>Two novel Motilibacter sp.</title>
        <authorList>
            <person name="Liu S."/>
        </authorList>
    </citation>
    <scope>NUCLEOTIDE SEQUENCE [LARGE SCALE GENOMIC DNA]</scope>
    <source>
        <strain evidence="7 8">E257</strain>
    </source>
</reference>
<dbReference type="InterPro" id="IPR023827">
    <property type="entry name" value="Peptidase_S8_Asp-AS"/>
</dbReference>
<dbReference type="PROSITE" id="PS51892">
    <property type="entry name" value="SUBTILASE"/>
    <property type="match status" value="1"/>
</dbReference>
<feature type="active site" description="Charge relay system" evidence="5">
    <location>
        <position position="28"/>
    </location>
</feature>
<evidence type="ECO:0000313" key="7">
    <source>
        <dbReference type="EMBL" id="NHC14116.1"/>
    </source>
</evidence>